<sequence length="168" mass="19735">MIGNDVIDLQQSRVESNWRRKGFIEKLFTDAEQRLIKEHHDPEIMIWLLWSMKEAAYKIYNRQTKIREYIPKKLVCSINTLNDFEAQGFVICNGNKYYTKTQISPESIHTTAVTNIENLDNIIEVEKKRIVKNENDIPYLVISSNTLKDVSISHHGRFEHIITISENQ</sequence>
<proteinExistence type="predicted"/>
<evidence type="ECO:0000313" key="3">
    <source>
        <dbReference type="EMBL" id="MFD1605422.1"/>
    </source>
</evidence>
<reference evidence="4" key="1">
    <citation type="journal article" date="2019" name="Int. J. Syst. Evol. Microbiol.">
        <title>The Global Catalogue of Microorganisms (GCM) 10K type strain sequencing project: providing services to taxonomists for standard genome sequencing and annotation.</title>
        <authorList>
            <consortium name="The Broad Institute Genomics Platform"/>
            <consortium name="The Broad Institute Genome Sequencing Center for Infectious Disease"/>
            <person name="Wu L."/>
            <person name="Ma J."/>
        </authorList>
    </citation>
    <scope>NUCLEOTIDE SEQUENCE [LARGE SCALE GENOMIC DNA]</scope>
    <source>
        <strain evidence="4">CCUG 70865</strain>
    </source>
</reference>
<protein>
    <submittedName>
        <fullName evidence="3">4'-phosphopantetheinyl transferase superfamily protein</fullName>
    </submittedName>
</protein>
<dbReference type="InterPro" id="IPR037143">
    <property type="entry name" value="4-PPantetheinyl_Trfase_dom_sf"/>
</dbReference>
<keyword evidence="1 3" id="KW-0808">Transferase</keyword>
<dbReference type="GO" id="GO:0016740">
    <property type="term" value="F:transferase activity"/>
    <property type="evidence" value="ECO:0007669"/>
    <property type="project" value="UniProtKB-KW"/>
</dbReference>
<gene>
    <name evidence="3" type="ORF">ACFSC2_21985</name>
</gene>
<comment type="caution">
    <text evidence="3">The sequence shown here is derived from an EMBL/GenBank/DDBJ whole genome shotgun (WGS) entry which is preliminary data.</text>
</comment>
<evidence type="ECO:0000259" key="2">
    <source>
        <dbReference type="Pfam" id="PF01648"/>
    </source>
</evidence>
<feature type="domain" description="4'-phosphopantetheinyl transferase" evidence="2">
    <location>
        <begin position="2"/>
        <end position="66"/>
    </location>
</feature>
<dbReference type="Proteomes" id="UP001597138">
    <property type="component" value="Unassembled WGS sequence"/>
</dbReference>
<dbReference type="InterPro" id="IPR008278">
    <property type="entry name" value="4-PPantetheinyl_Trfase_dom"/>
</dbReference>
<dbReference type="SUPFAM" id="SSF56214">
    <property type="entry name" value="4'-phosphopantetheinyl transferase"/>
    <property type="match status" value="1"/>
</dbReference>
<keyword evidence="4" id="KW-1185">Reference proteome</keyword>
<name>A0ABW4HK00_9FLAO</name>
<organism evidence="3 4">
    <name type="scientific">Flavobacterium artemisiae</name>
    <dbReference type="NCBI Taxonomy" id="2126556"/>
    <lineage>
        <taxon>Bacteria</taxon>
        <taxon>Pseudomonadati</taxon>
        <taxon>Bacteroidota</taxon>
        <taxon>Flavobacteriia</taxon>
        <taxon>Flavobacteriales</taxon>
        <taxon>Flavobacteriaceae</taxon>
        <taxon>Flavobacterium</taxon>
    </lineage>
</organism>
<dbReference type="Gene3D" id="3.90.470.20">
    <property type="entry name" value="4'-phosphopantetheinyl transferase domain"/>
    <property type="match status" value="1"/>
</dbReference>
<accession>A0ABW4HK00</accession>
<evidence type="ECO:0000256" key="1">
    <source>
        <dbReference type="ARBA" id="ARBA00022679"/>
    </source>
</evidence>
<dbReference type="Pfam" id="PF01648">
    <property type="entry name" value="ACPS"/>
    <property type="match status" value="1"/>
</dbReference>
<dbReference type="RefSeq" id="WP_379813242.1">
    <property type="nucleotide sequence ID" value="NZ_JBHUDZ010000018.1"/>
</dbReference>
<dbReference type="EMBL" id="JBHUDZ010000018">
    <property type="protein sequence ID" value="MFD1605422.1"/>
    <property type="molecule type" value="Genomic_DNA"/>
</dbReference>
<evidence type="ECO:0000313" key="4">
    <source>
        <dbReference type="Proteomes" id="UP001597138"/>
    </source>
</evidence>